<dbReference type="Pfam" id="PF00358">
    <property type="entry name" value="PTS_EIIA_1"/>
    <property type="match status" value="1"/>
</dbReference>
<dbReference type="EMBL" id="FMWK01000023">
    <property type="protein sequence ID" value="SCZ81559.1"/>
    <property type="molecule type" value="Genomic_DNA"/>
</dbReference>
<keyword evidence="9 12" id="KW-1133">Transmembrane helix</keyword>
<evidence type="ECO:0000256" key="8">
    <source>
        <dbReference type="ARBA" id="ARBA00022777"/>
    </source>
</evidence>
<evidence type="ECO:0000313" key="16">
    <source>
        <dbReference type="EMBL" id="SCZ81559.1"/>
    </source>
</evidence>
<dbReference type="GO" id="GO:0090589">
    <property type="term" value="F:protein-phosphocysteine-trehalose phosphotransferase system transporter activity"/>
    <property type="evidence" value="ECO:0007669"/>
    <property type="project" value="TreeGrafter"/>
</dbReference>
<dbReference type="SUPFAM" id="SSF51261">
    <property type="entry name" value="Duplicated hybrid motif"/>
    <property type="match status" value="1"/>
</dbReference>
<name>A0A1G5S7J4_PSEXY</name>
<dbReference type="InterPro" id="IPR036878">
    <property type="entry name" value="Glu_permease_IIB"/>
</dbReference>
<organism evidence="16 17">
    <name type="scientific">Pseudobutyrivibrio xylanivorans</name>
    <dbReference type="NCBI Taxonomy" id="185007"/>
    <lineage>
        <taxon>Bacteria</taxon>
        <taxon>Bacillati</taxon>
        <taxon>Bacillota</taxon>
        <taxon>Clostridia</taxon>
        <taxon>Lachnospirales</taxon>
        <taxon>Lachnospiraceae</taxon>
        <taxon>Pseudobutyrivibrio</taxon>
    </lineage>
</organism>
<evidence type="ECO:0000256" key="10">
    <source>
        <dbReference type="ARBA" id="ARBA00023136"/>
    </source>
</evidence>
<dbReference type="Proteomes" id="UP000199428">
    <property type="component" value="Unassembled WGS sequence"/>
</dbReference>
<keyword evidence="7 12" id="KW-0812">Transmembrane</keyword>
<dbReference type="InterPro" id="IPR003352">
    <property type="entry name" value="PTS_EIIC"/>
</dbReference>
<dbReference type="SUPFAM" id="SSF55604">
    <property type="entry name" value="Glucose permease domain IIB"/>
    <property type="match status" value="1"/>
</dbReference>
<evidence type="ECO:0000256" key="2">
    <source>
        <dbReference type="ARBA" id="ARBA00022448"/>
    </source>
</evidence>
<evidence type="ECO:0000259" key="15">
    <source>
        <dbReference type="PROSITE" id="PS51103"/>
    </source>
</evidence>
<dbReference type="GO" id="GO:0005886">
    <property type="term" value="C:plasma membrane"/>
    <property type="evidence" value="ECO:0007669"/>
    <property type="project" value="UniProtKB-SubCell"/>
</dbReference>
<gene>
    <name evidence="16" type="ORF">SAMN02910350_02872</name>
</gene>
<dbReference type="NCBIfam" id="TIGR00830">
    <property type="entry name" value="PTBA"/>
    <property type="match status" value="1"/>
</dbReference>
<dbReference type="RefSeq" id="WP_090164300.1">
    <property type="nucleotide sequence ID" value="NZ_FMWK01000023.1"/>
</dbReference>
<dbReference type="PROSITE" id="PS51103">
    <property type="entry name" value="PTS_EIIC_TYPE_1"/>
    <property type="match status" value="1"/>
</dbReference>
<feature type="domain" description="PTS EIIA type-1" evidence="13">
    <location>
        <begin position="491"/>
        <end position="595"/>
    </location>
</feature>
<dbReference type="Gene3D" id="2.70.70.10">
    <property type="entry name" value="Glucose Permease (Domain IIA)"/>
    <property type="match status" value="1"/>
</dbReference>
<evidence type="ECO:0000256" key="3">
    <source>
        <dbReference type="ARBA" id="ARBA00022475"/>
    </source>
</evidence>
<dbReference type="InterPro" id="IPR013013">
    <property type="entry name" value="PTS_EIIC_1"/>
</dbReference>
<proteinExistence type="predicted"/>
<evidence type="ECO:0000256" key="5">
    <source>
        <dbReference type="ARBA" id="ARBA00022679"/>
    </source>
</evidence>
<dbReference type="PROSITE" id="PS51098">
    <property type="entry name" value="PTS_EIIB_TYPE_1"/>
    <property type="match status" value="1"/>
</dbReference>
<dbReference type="GO" id="GO:0008982">
    <property type="term" value="F:protein-N(PI)-phosphohistidine-sugar phosphotransferase activity"/>
    <property type="evidence" value="ECO:0007669"/>
    <property type="project" value="InterPro"/>
</dbReference>
<keyword evidence="2" id="KW-0813">Transport</keyword>
<dbReference type="InterPro" id="IPR001127">
    <property type="entry name" value="PTS_EIIA_1_perm"/>
</dbReference>
<feature type="transmembrane region" description="Helical" evidence="12">
    <location>
        <begin position="362"/>
        <end position="383"/>
    </location>
</feature>
<dbReference type="PROSITE" id="PS00371">
    <property type="entry name" value="PTS_EIIA_TYPE_1_HIS"/>
    <property type="match status" value="1"/>
</dbReference>
<feature type="transmembrane region" description="Helical" evidence="12">
    <location>
        <begin position="331"/>
        <end position="350"/>
    </location>
</feature>
<evidence type="ECO:0000256" key="6">
    <source>
        <dbReference type="ARBA" id="ARBA00022683"/>
    </source>
</evidence>
<feature type="transmembrane region" description="Helical" evidence="12">
    <location>
        <begin position="112"/>
        <end position="138"/>
    </location>
</feature>
<feature type="transmembrane region" description="Helical" evidence="12">
    <location>
        <begin position="144"/>
        <end position="164"/>
    </location>
</feature>
<keyword evidence="3" id="KW-1003">Cell membrane</keyword>
<evidence type="ECO:0000259" key="13">
    <source>
        <dbReference type="PROSITE" id="PS51093"/>
    </source>
</evidence>
<keyword evidence="5" id="KW-0808">Transferase</keyword>
<feature type="active site" description="Phosphocysteine intermediate; for EIIB activity" evidence="11">
    <location>
        <position position="26"/>
    </location>
</feature>
<dbReference type="InterPro" id="IPR050558">
    <property type="entry name" value="PTS_Sugar-Specific_Components"/>
</dbReference>
<dbReference type="GO" id="GO:0015771">
    <property type="term" value="P:trehalose transport"/>
    <property type="evidence" value="ECO:0007669"/>
    <property type="project" value="TreeGrafter"/>
</dbReference>
<dbReference type="FunFam" id="2.70.70.10:FF:000001">
    <property type="entry name" value="PTS system glucose-specific IIA component"/>
    <property type="match status" value="1"/>
</dbReference>
<feature type="transmembrane region" description="Helical" evidence="12">
    <location>
        <begin position="249"/>
        <end position="275"/>
    </location>
</feature>
<feature type="transmembrane region" description="Helical" evidence="12">
    <location>
        <begin position="176"/>
        <end position="198"/>
    </location>
</feature>
<evidence type="ECO:0000313" key="17">
    <source>
        <dbReference type="Proteomes" id="UP000199428"/>
    </source>
</evidence>
<reference evidence="16 17" key="1">
    <citation type="submission" date="2016-10" db="EMBL/GenBank/DDBJ databases">
        <authorList>
            <person name="de Groot N.N."/>
        </authorList>
    </citation>
    <scope>NUCLEOTIDE SEQUENCE [LARGE SCALE GENOMIC DNA]</scope>
    <source>
        <strain evidence="16 17">DSM 10317</strain>
    </source>
</reference>
<comment type="subcellular location">
    <subcellularLocation>
        <location evidence="1">Cell membrane</location>
        <topology evidence="1">Multi-pass membrane protein</topology>
    </subcellularLocation>
</comment>
<evidence type="ECO:0000256" key="9">
    <source>
        <dbReference type="ARBA" id="ARBA00022989"/>
    </source>
</evidence>
<evidence type="ECO:0000256" key="7">
    <source>
        <dbReference type="ARBA" id="ARBA00022692"/>
    </source>
</evidence>
<evidence type="ECO:0000259" key="14">
    <source>
        <dbReference type="PROSITE" id="PS51098"/>
    </source>
</evidence>
<keyword evidence="10 12" id="KW-0472">Membrane</keyword>
<dbReference type="PROSITE" id="PS51093">
    <property type="entry name" value="PTS_EIIA_TYPE_1"/>
    <property type="match status" value="1"/>
</dbReference>
<feature type="domain" description="PTS EIIB type-1" evidence="14">
    <location>
        <begin position="4"/>
        <end position="87"/>
    </location>
</feature>
<dbReference type="PANTHER" id="PTHR30175:SF7">
    <property type="entry name" value="NEGATIVE REGULATOR OF SACY ACTIVITY"/>
    <property type="match status" value="1"/>
</dbReference>
<evidence type="ECO:0000256" key="4">
    <source>
        <dbReference type="ARBA" id="ARBA00022597"/>
    </source>
</evidence>
<sequence>MDYRSCASQIYEQIGGKDNLISAAHCATRLRLVIADNSKVNVSALEEIDGVKGVFDASGQLQLIIGTGTVNKVYDEFIDIAGIEASSKEELKQVAASKAPWWKRAIKTLGDIFIPIIPAIVATGLLNGLLGGLVQVWPSMADSYFYNLVNMFSNTALTFLPILIAISAAKIFGGNIYLGAVIGMIMIHPSLVNAWTVASGTETSTLWSWFGAWTIENVGYQGHVIPIVLSVWLMCTIEKKLHKIVPEMFDLFVTPLCSVLVAGFIAMTLIGPVFAQIETWVLSGAKALIAIPFGVGALLMGGLYAPTVLAGAHHMYNAIEMMMLSDNGMNIWMPIATAANVAQGAAALAVSLKTKNNKTKSMALPASLSAFMGITEPAIFGVNIRYGKPFIAGMIGGAVGACVASIMGVYATANGITGLFGLLIVTDCLPGYLLTFAAASVVAFAVSWVLYKDEEKTPSVVVETKCDVNVEADSVYAPLKGEIIPLSEAPDKVFASEALGKGIAINPSEGKVVAPFNGTVAMLYDTKHAIGLVSDDGIEVLIHIGLDTVKLNGEHFTAHVAQGDKVSCGQTLVTFDMDAITKAGYPLVTPVIVSNTQKFSEVSTLKTGATDFIEKVLTVVK</sequence>
<feature type="transmembrane region" description="Helical" evidence="12">
    <location>
        <begin position="390"/>
        <end position="411"/>
    </location>
</feature>
<evidence type="ECO:0000256" key="12">
    <source>
        <dbReference type="SAM" id="Phobius"/>
    </source>
</evidence>
<dbReference type="AlphaFoldDB" id="A0A1G5S7J4"/>
<dbReference type="Pfam" id="PF02378">
    <property type="entry name" value="PTS_EIIC"/>
    <property type="match status" value="1"/>
</dbReference>
<feature type="domain" description="PTS EIIC type-1" evidence="15">
    <location>
        <begin position="107"/>
        <end position="467"/>
    </location>
</feature>
<dbReference type="GO" id="GO:0009401">
    <property type="term" value="P:phosphoenolpyruvate-dependent sugar phosphotransferase system"/>
    <property type="evidence" value="ECO:0007669"/>
    <property type="project" value="UniProtKB-KW"/>
</dbReference>
<dbReference type="PROSITE" id="PS01035">
    <property type="entry name" value="PTS_EIIB_TYPE_1_CYS"/>
    <property type="match status" value="1"/>
</dbReference>
<dbReference type="Pfam" id="PF00367">
    <property type="entry name" value="PTS_EIIB"/>
    <property type="match status" value="1"/>
</dbReference>
<evidence type="ECO:0000256" key="1">
    <source>
        <dbReference type="ARBA" id="ARBA00004651"/>
    </source>
</evidence>
<feature type="transmembrane region" description="Helical" evidence="12">
    <location>
        <begin position="287"/>
        <end position="310"/>
    </location>
</feature>
<evidence type="ECO:0000256" key="11">
    <source>
        <dbReference type="PROSITE-ProRule" id="PRU00421"/>
    </source>
</evidence>
<dbReference type="CDD" id="cd00212">
    <property type="entry name" value="PTS_IIB_glc"/>
    <property type="match status" value="1"/>
</dbReference>
<dbReference type="Gene3D" id="3.30.1360.60">
    <property type="entry name" value="Glucose permease domain IIB"/>
    <property type="match status" value="1"/>
</dbReference>
<feature type="transmembrane region" description="Helical" evidence="12">
    <location>
        <begin position="431"/>
        <end position="451"/>
    </location>
</feature>
<dbReference type="InterPro" id="IPR001996">
    <property type="entry name" value="PTS_IIB_1"/>
</dbReference>
<dbReference type="InterPro" id="IPR018113">
    <property type="entry name" value="PTrfase_EIIB_Cys"/>
</dbReference>
<keyword evidence="8" id="KW-0418">Kinase</keyword>
<keyword evidence="6" id="KW-0598">Phosphotransferase system</keyword>
<dbReference type="GO" id="GO:0016301">
    <property type="term" value="F:kinase activity"/>
    <property type="evidence" value="ECO:0007669"/>
    <property type="project" value="UniProtKB-KW"/>
</dbReference>
<dbReference type="FunFam" id="3.30.1360.60:FF:000001">
    <property type="entry name" value="PTS system glucose-specific IIBC component PtsG"/>
    <property type="match status" value="1"/>
</dbReference>
<keyword evidence="4" id="KW-0762">Sugar transport</keyword>
<dbReference type="CDD" id="cd00210">
    <property type="entry name" value="PTS_IIA_glc"/>
    <property type="match status" value="1"/>
</dbReference>
<feature type="transmembrane region" description="Helical" evidence="12">
    <location>
        <begin position="218"/>
        <end position="237"/>
    </location>
</feature>
<accession>A0A1G5S7J4</accession>
<dbReference type="PANTHER" id="PTHR30175">
    <property type="entry name" value="PHOSPHOTRANSFERASE SYSTEM TRANSPORT PROTEIN"/>
    <property type="match status" value="1"/>
</dbReference>
<protein>
    <submittedName>
        <fullName evidence="16">PTS system, sucrose-specific IIC component</fullName>
    </submittedName>
</protein>
<dbReference type="InterPro" id="IPR011055">
    <property type="entry name" value="Dup_hybrid_motif"/>
</dbReference>